<sequence>MTPRTIDPRISLALSVQAQPGVYALLIGSGTSTGAGIPTGWGVINDLVRQAAAAEGTTLSADPADEEIDEWWVNHGDGNELGYSGLLESLGRTPAARSALLHSYFEPNDEDRADNRKVPGKAHHAIAELVQRGAIRVILTTNFDSLIEQALDQASVPYQVLSSESAIKARKPLHHADCTVIKLHGDYKSLDQKNTLAELTDYGQATREILHEVMENFGLIINGWSADWDKALVEALEGRQSRRYPLYWTTLYGPGPAAAALIEQHGAAVISGVTADEFFPDLQQRLESLDSLAAPQLTEDMAIARLKRLLPYRESYIEICELLTSEIRTLASYIRERGGSFPPGGDYATAFDNECLSLRNRSQTLIRLIATGVAFDRDRIHGDLWVWAVQQLMKARGQVSSFQEGWFNLAHYPALLALRAIAMIAVTEDREDVFIRAASEPKWKDAYSGRDPEPAFLVLQDERVVSYDLAKAAPRWNGTQWMYPQSELISDDMQALIGHLVGSGDDYKKAFCQAEYRMALAHVFLTTRSSRPSAGKYCYAATRGGDKNMWQKDFELNGDRQAWRWLPSPDGEADPFATKLDELATVLARLERW</sequence>
<dbReference type="RefSeq" id="WP_013603151.1">
    <property type="nucleotide sequence ID" value="NC_015147.1"/>
</dbReference>
<dbReference type="Gene3D" id="3.40.50.1220">
    <property type="entry name" value="TPP-binding domain"/>
    <property type="match status" value="1"/>
</dbReference>
<reference evidence="2" key="1">
    <citation type="journal article" date="2011" name="Stand. Genomic Sci.">
        <title>Complete genome sequence of Arthrobacter phenanthrenivorans type strain (Sphe3).</title>
        <authorList>
            <person name="Kallimanis A."/>
            <person name="Labutti K.M."/>
            <person name="Lapidus A."/>
            <person name="Clum A."/>
            <person name="Lykidis A."/>
            <person name="Mavromatis K."/>
            <person name="Pagani I."/>
            <person name="Liolios K."/>
            <person name="Ivanova N."/>
            <person name="Goodwin L."/>
            <person name="Pitluck S."/>
            <person name="Chen A."/>
            <person name="Palaniappan K."/>
            <person name="Markowitz V."/>
            <person name="Bristow J."/>
            <person name="Velentzas A.D."/>
            <person name="Perisynakis A."/>
            <person name="Ouzounis C.C."/>
            <person name="Kyrpides N.C."/>
            <person name="Koukkou A.I."/>
            <person name="Drainas C."/>
        </authorList>
    </citation>
    <scope>NUCLEOTIDE SEQUENCE [LARGE SCALE GENOMIC DNA]</scope>
    <source>
        <strain evidence="2">DSM 18606 / JCM 16027 / LMG 23796 / Sphe3</strain>
        <plasmid evidence="2">Plasmid pASPHE302</plasmid>
    </source>
</reference>
<dbReference type="KEGG" id="apn:Asphe3_42320"/>
<dbReference type="Proteomes" id="UP000008639">
    <property type="component" value="Plasmid pASPHE302"/>
</dbReference>
<gene>
    <name evidence="1" type="ordered locus">Asphe3_42320</name>
</gene>
<dbReference type="Pfam" id="PF13289">
    <property type="entry name" value="SIR2_2"/>
    <property type="match status" value="1"/>
</dbReference>
<evidence type="ECO:0000313" key="1">
    <source>
        <dbReference type="EMBL" id="ADX75297.1"/>
    </source>
</evidence>
<dbReference type="SUPFAM" id="SSF52467">
    <property type="entry name" value="DHS-like NAD/FAD-binding domain"/>
    <property type="match status" value="1"/>
</dbReference>
<dbReference type="InterPro" id="IPR029035">
    <property type="entry name" value="DHS-like_NAD/FAD-binding_dom"/>
</dbReference>
<proteinExistence type="predicted"/>
<accession>F0MCP1</accession>
<dbReference type="OrthoDB" id="5509947at2"/>
<name>F0MCP1_PSEPM</name>
<dbReference type="EMBL" id="CP002381">
    <property type="protein sequence ID" value="ADX75297.1"/>
    <property type="molecule type" value="Genomic_DNA"/>
</dbReference>
<geneLocation type="plasmid" evidence="1 2">
    <name>pASPHE302</name>
</geneLocation>
<dbReference type="HOGENOM" id="CLU_027194_0_0_11"/>
<dbReference type="AlphaFoldDB" id="F0MCP1"/>
<organism evidence="1 2">
    <name type="scientific">Pseudarthrobacter phenanthrenivorans (strain DSM 18606 / JCM 16027 / LMG 23796 / Sphe3)</name>
    <name type="common">Arthrobacter phenanthrenivorans</name>
    <dbReference type="NCBI Taxonomy" id="930171"/>
    <lineage>
        <taxon>Bacteria</taxon>
        <taxon>Bacillati</taxon>
        <taxon>Actinomycetota</taxon>
        <taxon>Actinomycetes</taxon>
        <taxon>Micrococcales</taxon>
        <taxon>Micrococcaceae</taxon>
        <taxon>Pseudarthrobacter</taxon>
    </lineage>
</organism>
<keyword evidence="1" id="KW-0614">Plasmid</keyword>
<protein>
    <submittedName>
        <fullName evidence="1">Uncharacterized protein</fullName>
    </submittedName>
</protein>
<evidence type="ECO:0000313" key="2">
    <source>
        <dbReference type="Proteomes" id="UP000008639"/>
    </source>
</evidence>